<dbReference type="Pfam" id="PF00072">
    <property type="entry name" value="Response_reg"/>
    <property type="match status" value="1"/>
</dbReference>
<dbReference type="Gene3D" id="3.40.50.2300">
    <property type="match status" value="1"/>
</dbReference>
<reference evidence="7" key="1">
    <citation type="journal article" date="2014" name="Front. Microbiol.">
        <title>High frequency of phylogenetically diverse reductive dehalogenase-homologous genes in deep subseafloor sedimentary metagenomes.</title>
        <authorList>
            <person name="Kawai M."/>
            <person name="Futagami T."/>
            <person name="Toyoda A."/>
            <person name="Takaki Y."/>
            <person name="Nishi S."/>
            <person name="Hori S."/>
            <person name="Arai W."/>
            <person name="Tsubouchi T."/>
            <person name="Morono Y."/>
            <person name="Uchiyama I."/>
            <person name="Ito T."/>
            <person name="Fujiyama A."/>
            <person name="Inagaki F."/>
            <person name="Takami H."/>
        </authorList>
    </citation>
    <scope>NUCLEOTIDE SEQUENCE</scope>
    <source>
        <strain evidence="7">Expedition CK06-06</strain>
    </source>
</reference>
<dbReference type="SMART" id="SM00448">
    <property type="entry name" value="REC"/>
    <property type="match status" value="1"/>
</dbReference>
<sequence length="254" mass="27973">AINLMTNAFHAMEDEGGVLEVTLKEIELTADDLTDPSMAPGTYVCLTVADTGIGMDQSAIDRIFDPYFTTKENGKGTGLGLAVVHGIVKSFNGDIKVYSEPGKGTAFHVYLPVIKSQVETQRIEAVTPVLKGTERVLFVDDEDTIARMEKQMLERLGYDVTARTSSIEALEAFRASPDKFDLVITDMTMPNMTGVQLAQKLLEIRPDMPIIICTGFSEKIDPEKAKTFGIRGYFMKPIVTGELAKKIREVLDKD</sequence>
<feature type="domain" description="Histidine kinase" evidence="5">
    <location>
        <begin position="1"/>
        <end position="115"/>
    </location>
</feature>
<dbReference type="PRINTS" id="PR00344">
    <property type="entry name" value="BCTRLSENSOR"/>
</dbReference>
<name>X1PV76_9ZZZZ</name>
<dbReference type="PROSITE" id="PS50109">
    <property type="entry name" value="HIS_KIN"/>
    <property type="match status" value="1"/>
</dbReference>
<dbReference type="GO" id="GO:0000155">
    <property type="term" value="F:phosphorelay sensor kinase activity"/>
    <property type="evidence" value="ECO:0007669"/>
    <property type="project" value="TreeGrafter"/>
</dbReference>
<protein>
    <recommendedName>
        <fullName evidence="2">histidine kinase</fullName>
        <ecNumber evidence="2">2.7.13.3</ecNumber>
    </recommendedName>
</protein>
<dbReference type="CDD" id="cd00156">
    <property type="entry name" value="REC"/>
    <property type="match status" value="1"/>
</dbReference>
<evidence type="ECO:0000259" key="6">
    <source>
        <dbReference type="PROSITE" id="PS50110"/>
    </source>
</evidence>
<dbReference type="PANTHER" id="PTHR43047">
    <property type="entry name" value="TWO-COMPONENT HISTIDINE PROTEIN KINASE"/>
    <property type="match status" value="1"/>
</dbReference>
<evidence type="ECO:0000256" key="1">
    <source>
        <dbReference type="ARBA" id="ARBA00000085"/>
    </source>
</evidence>
<proteinExistence type="predicted"/>
<dbReference type="InterPro" id="IPR001789">
    <property type="entry name" value="Sig_transdc_resp-reg_receiver"/>
</dbReference>
<dbReference type="Pfam" id="PF02518">
    <property type="entry name" value="HATPase_c"/>
    <property type="match status" value="1"/>
</dbReference>
<keyword evidence="4" id="KW-0418">Kinase</keyword>
<keyword evidence="3" id="KW-0808">Transferase</keyword>
<dbReference type="PANTHER" id="PTHR43047:SF72">
    <property type="entry name" value="OSMOSENSING HISTIDINE PROTEIN KINASE SLN1"/>
    <property type="match status" value="1"/>
</dbReference>
<evidence type="ECO:0000256" key="4">
    <source>
        <dbReference type="ARBA" id="ARBA00022777"/>
    </source>
</evidence>
<dbReference type="PROSITE" id="PS50110">
    <property type="entry name" value="RESPONSE_REGULATORY"/>
    <property type="match status" value="1"/>
</dbReference>
<evidence type="ECO:0000256" key="3">
    <source>
        <dbReference type="ARBA" id="ARBA00022679"/>
    </source>
</evidence>
<dbReference type="GO" id="GO:0005886">
    <property type="term" value="C:plasma membrane"/>
    <property type="evidence" value="ECO:0007669"/>
    <property type="project" value="TreeGrafter"/>
</dbReference>
<feature type="domain" description="Response regulatory" evidence="6">
    <location>
        <begin position="135"/>
        <end position="251"/>
    </location>
</feature>
<evidence type="ECO:0000313" key="7">
    <source>
        <dbReference type="EMBL" id="GAI59753.1"/>
    </source>
</evidence>
<dbReference type="InterPro" id="IPR005467">
    <property type="entry name" value="His_kinase_dom"/>
</dbReference>
<dbReference type="InterPro" id="IPR036890">
    <property type="entry name" value="HATPase_C_sf"/>
</dbReference>
<dbReference type="InterPro" id="IPR003594">
    <property type="entry name" value="HATPase_dom"/>
</dbReference>
<accession>X1PV76</accession>
<dbReference type="AlphaFoldDB" id="X1PV76"/>
<dbReference type="InterPro" id="IPR011006">
    <property type="entry name" value="CheY-like_superfamily"/>
</dbReference>
<dbReference type="EMBL" id="BARW01001422">
    <property type="protein sequence ID" value="GAI59753.1"/>
    <property type="molecule type" value="Genomic_DNA"/>
</dbReference>
<organism evidence="7">
    <name type="scientific">marine sediment metagenome</name>
    <dbReference type="NCBI Taxonomy" id="412755"/>
    <lineage>
        <taxon>unclassified sequences</taxon>
        <taxon>metagenomes</taxon>
        <taxon>ecological metagenomes</taxon>
    </lineage>
</organism>
<gene>
    <name evidence="7" type="ORF">S12H4_04559</name>
</gene>
<dbReference type="InterPro" id="IPR004358">
    <property type="entry name" value="Sig_transdc_His_kin-like_C"/>
</dbReference>
<comment type="caution">
    <text evidence="7">The sequence shown here is derived from an EMBL/GenBank/DDBJ whole genome shotgun (WGS) entry which is preliminary data.</text>
</comment>
<feature type="non-terminal residue" evidence="7">
    <location>
        <position position="1"/>
    </location>
</feature>
<dbReference type="SMART" id="SM00387">
    <property type="entry name" value="HATPase_c"/>
    <property type="match status" value="1"/>
</dbReference>
<evidence type="ECO:0000256" key="2">
    <source>
        <dbReference type="ARBA" id="ARBA00012438"/>
    </source>
</evidence>
<dbReference type="GO" id="GO:0009927">
    <property type="term" value="F:histidine phosphotransfer kinase activity"/>
    <property type="evidence" value="ECO:0007669"/>
    <property type="project" value="TreeGrafter"/>
</dbReference>
<dbReference type="SUPFAM" id="SSF55874">
    <property type="entry name" value="ATPase domain of HSP90 chaperone/DNA topoisomerase II/histidine kinase"/>
    <property type="match status" value="1"/>
</dbReference>
<dbReference type="EC" id="2.7.13.3" evidence="2"/>
<dbReference type="SUPFAM" id="SSF52172">
    <property type="entry name" value="CheY-like"/>
    <property type="match status" value="1"/>
</dbReference>
<comment type="catalytic activity">
    <reaction evidence="1">
        <text>ATP + protein L-histidine = ADP + protein N-phospho-L-histidine.</text>
        <dbReference type="EC" id="2.7.13.3"/>
    </reaction>
</comment>
<dbReference type="Gene3D" id="3.30.565.10">
    <property type="entry name" value="Histidine kinase-like ATPase, C-terminal domain"/>
    <property type="match status" value="1"/>
</dbReference>
<evidence type="ECO:0000259" key="5">
    <source>
        <dbReference type="PROSITE" id="PS50109"/>
    </source>
</evidence>